<evidence type="ECO:0000259" key="1">
    <source>
        <dbReference type="PROSITE" id="PS50011"/>
    </source>
</evidence>
<dbReference type="SUPFAM" id="SSF56112">
    <property type="entry name" value="Protein kinase-like (PK-like)"/>
    <property type="match status" value="1"/>
</dbReference>
<evidence type="ECO:0000313" key="3">
    <source>
        <dbReference type="Proteomes" id="UP000076154"/>
    </source>
</evidence>
<dbReference type="GO" id="GO:0005524">
    <property type="term" value="F:ATP binding"/>
    <property type="evidence" value="ECO:0007669"/>
    <property type="project" value="InterPro"/>
</dbReference>
<proteinExistence type="predicted"/>
<dbReference type="AlphaFoldDB" id="A0A369J0G7"/>
<reference evidence="2" key="1">
    <citation type="submission" date="2018-04" db="EMBL/GenBank/DDBJ databases">
        <title>Whole genome sequencing of Hypsizygus marmoreus.</title>
        <authorList>
            <person name="Choi I.-G."/>
            <person name="Min B."/>
            <person name="Kim J.-G."/>
            <person name="Kim S."/>
            <person name="Oh Y.-L."/>
            <person name="Kong W.-S."/>
            <person name="Park H."/>
            <person name="Jeong J."/>
            <person name="Song E.-S."/>
        </authorList>
    </citation>
    <scope>NUCLEOTIDE SEQUENCE [LARGE SCALE GENOMIC DNA]</scope>
    <source>
        <strain evidence="2">51987-8</strain>
    </source>
</reference>
<sequence>MTCISSITLLELASSSSSPADITLYRTESFPGCRYSDTVKDIPPISNWVAEPPPKNTFDIRLRLGEQISEGRIGLVYSVDVLEIVKPATDLFPPPPDLPRELCVKIVKKPYGRSLAREAWFYEQLARVEGCAGVSTPRCFGFFATSLNGCLDYAGNPVTDVKPWLESKIRPRDCNSSGDVDDVLRDDRVQKHFRDEGGTRDKSAWNKWKPSATDPLICILLLEKIGAPYINAPHFTNSEIEHLQDIRDIVYDIGYAGVCHGDLRYANVLRAPTNDTSPLCPRHQRRHNWRLVDFDRAYRLHFTDAVPLDVQKATYFQADGVGEPYFWGWI</sequence>
<dbReference type="InterPro" id="IPR011009">
    <property type="entry name" value="Kinase-like_dom_sf"/>
</dbReference>
<gene>
    <name evidence="2" type="ORF">Hypma_004220</name>
</gene>
<organism evidence="2 3">
    <name type="scientific">Hypsizygus marmoreus</name>
    <name type="common">White beech mushroom</name>
    <name type="synonym">Agaricus marmoreus</name>
    <dbReference type="NCBI Taxonomy" id="39966"/>
    <lineage>
        <taxon>Eukaryota</taxon>
        <taxon>Fungi</taxon>
        <taxon>Dikarya</taxon>
        <taxon>Basidiomycota</taxon>
        <taxon>Agaricomycotina</taxon>
        <taxon>Agaricomycetes</taxon>
        <taxon>Agaricomycetidae</taxon>
        <taxon>Agaricales</taxon>
        <taxon>Tricholomatineae</taxon>
        <taxon>Lyophyllaceae</taxon>
        <taxon>Hypsizygus</taxon>
    </lineage>
</organism>
<name>A0A369J0G7_HYPMA</name>
<evidence type="ECO:0000313" key="2">
    <source>
        <dbReference type="EMBL" id="RDB15498.1"/>
    </source>
</evidence>
<dbReference type="EMBL" id="LUEZ02000158">
    <property type="protein sequence ID" value="RDB15498.1"/>
    <property type="molecule type" value="Genomic_DNA"/>
</dbReference>
<feature type="domain" description="Protein kinase" evidence="1">
    <location>
        <begin position="62"/>
        <end position="330"/>
    </location>
</feature>
<protein>
    <recommendedName>
        <fullName evidence="1">Protein kinase domain-containing protein</fullName>
    </recommendedName>
</protein>
<dbReference type="InParanoid" id="A0A369J0G7"/>
<dbReference type="Proteomes" id="UP000076154">
    <property type="component" value="Unassembled WGS sequence"/>
</dbReference>
<dbReference type="InterPro" id="IPR000719">
    <property type="entry name" value="Prot_kinase_dom"/>
</dbReference>
<dbReference type="PROSITE" id="PS50011">
    <property type="entry name" value="PROTEIN_KINASE_DOM"/>
    <property type="match status" value="1"/>
</dbReference>
<dbReference type="GO" id="GO:0004672">
    <property type="term" value="F:protein kinase activity"/>
    <property type="evidence" value="ECO:0007669"/>
    <property type="project" value="InterPro"/>
</dbReference>
<keyword evidence="3" id="KW-1185">Reference proteome</keyword>
<dbReference type="OrthoDB" id="3182995at2759"/>
<comment type="caution">
    <text evidence="2">The sequence shown here is derived from an EMBL/GenBank/DDBJ whole genome shotgun (WGS) entry which is preliminary data.</text>
</comment>
<accession>A0A369J0G7</accession>